<evidence type="ECO:0000256" key="1">
    <source>
        <dbReference type="SAM" id="MobiDB-lite"/>
    </source>
</evidence>
<dbReference type="OrthoDB" id="582214at2"/>
<feature type="compositionally biased region" description="Polar residues" evidence="1">
    <location>
        <begin position="262"/>
        <end position="273"/>
    </location>
</feature>
<reference evidence="2 3" key="1">
    <citation type="submission" date="2016-10" db="EMBL/GenBank/DDBJ databases">
        <authorList>
            <person name="de Groot N.N."/>
        </authorList>
    </citation>
    <scope>NUCLEOTIDE SEQUENCE [LARGE SCALE GENOMIC DNA]</scope>
    <source>
        <strain evidence="2 3">Nl14</strain>
    </source>
</reference>
<dbReference type="InterPro" id="IPR022484">
    <property type="entry name" value="PEP-CTERM/exosrtase_acylTfrase"/>
</dbReference>
<dbReference type="AlphaFoldDB" id="A0A1I7GGR7"/>
<accession>A0A1I7GGR7</accession>
<sequence>MFSPEKFNLGNAFKQYFEIIPAFSNALKEEVYRIRHQVYCEDLEFESIRPDRREIDEHDANSLHLLMRSVKTNEFIGCTRIIRPRSGDPYYQLPFEETCASVLDRSIINTGSLPRDKIAEISRLAVVNGYRRRKGEAHMPASISEEDFGTQGLPRFPYIPIGLYLGTTELARMNGIDTLFVLTEERLAQHFGKLGVKLQVIGGAIEHHGRRLPSMMSVTNIIRDIRSIIRPVYNSIAEDIKRNLPETGNGLPGIENEHSESRSQVTIAVNPAT</sequence>
<dbReference type="SUPFAM" id="SSF55729">
    <property type="entry name" value="Acyl-CoA N-acyltransferases (Nat)"/>
    <property type="match status" value="1"/>
</dbReference>
<name>A0A1I7GGR7_9PROT</name>
<organism evidence="2 3">
    <name type="scientific">Nitrosospira multiformis</name>
    <dbReference type="NCBI Taxonomy" id="1231"/>
    <lineage>
        <taxon>Bacteria</taxon>
        <taxon>Pseudomonadati</taxon>
        <taxon>Pseudomonadota</taxon>
        <taxon>Betaproteobacteria</taxon>
        <taxon>Nitrosomonadales</taxon>
        <taxon>Nitrosomonadaceae</taxon>
        <taxon>Nitrosospira</taxon>
    </lineage>
</organism>
<dbReference type="InterPro" id="IPR016181">
    <property type="entry name" value="Acyl_CoA_acyltransferase"/>
</dbReference>
<dbReference type="EMBL" id="FPBZ01000004">
    <property type="protein sequence ID" value="SFU47466.1"/>
    <property type="molecule type" value="Genomic_DNA"/>
</dbReference>
<protein>
    <submittedName>
        <fullName evidence="2">N-acyl amino acid synthase, PEP-CTERM/exosortase system-associated</fullName>
    </submittedName>
</protein>
<feature type="region of interest" description="Disordered" evidence="1">
    <location>
        <begin position="246"/>
        <end position="273"/>
    </location>
</feature>
<dbReference type="RefSeq" id="WP_074974063.1">
    <property type="nucleotide sequence ID" value="NZ_FPBZ01000004.1"/>
</dbReference>
<dbReference type="Proteomes" id="UP000182649">
    <property type="component" value="Unassembled WGS sequence"/>
</dbReference>
<gene>
    <name evidence="2" type="ORF">SAMN05216417_104218</name>
</gene>
<dbReference type="NCBIfam" id="TIGR03694">
    <property type="entry name" value="exosort_acyl"/>
    <property type="match status" value="1"/>
</dbReference>
<evidence type="ECO:0000313" key="3">
    <source>
        <dbReference type="Proteomes" id="UP000182649"/>
    </source>
</evidence>
<proteinExistence type="predicted"/>
<dbReference type="Gene3D" id="3.40.630.30">
    <property type="match status" value="1"/>
</dbReference>
<dbReference type="Pfam" id="PF13444">
    <property type="entry name" value="Acetyltransf_5"/>
    <property type="match status" value="1"/>
</dbReference>
<evidence type="ECO:0000313" key="2">
    <source>
        <dbReference type="EMBL" id="SFU47466.1"/>
    </source>
</evidence>